<feature type="region of interest" description="Disordered" evidence="1">
    <location>
        <begin position="98"/>
        <end position="118"/>
    </location>
</feature>
<dbReference type="Gene3D" id="3.40.190.10">
    <property type="entry name" value="Periplasmic binding protein-like II"/>
    <property type="match status" value="2"/>
</dbReference>
<comment type="caution">
    <text evidence="2">The sequence shown here is derived from an EMBL/GenBank/DDBJ whole genome shotgun (WGS) entry which is preliminary data.</text>
</comment>
<dbReference type="AlphaFoldDB" id="A0A918LH77"/>
<organism evidence="2 3">
    <name type="scientific">Actinokineospora fastidiosa</name>
    <dbReference type="NCBI Taxonomy" id="1816"/>
    <lineage>
        <taxon>Bacteria</taxon>
        <taxon>Bacillati</taxon>
        <taxon>Actinomycetota</taxon>
        <taxon>Actinomycetes</taxon>
        <taxon>Pseudonocardiales</taxon>
        <taxon>Pseudonocardiaceae</taxon>
        <taxon>Actinokineospora</taxon>
    </lineage>
</organism>
<dbReference type="EMBL" id="BMRB01000005">
    <property type="protein sequence ID" value="GGS48833.1"/>
    <property type="molecule type" value="Genomic_DNA"/>
</dbReference>
<keyword evidence="3" id="KW-1185">Reference proteome</keyword>
<dbReference type="Proteomes" id="UP000660680">
    <property type="component" value="Unassembled WGS sequence"/>
</dbReference>
<reference evidence="2" key="2">
    <citation type="submission" date="2020-09" db="EMBL/GenBank/DDBJ databases">
        <authorList>
            <person name="Sun Q."/>
            <person name="Ohkuma M."/>
        </authorList>
    </citation>
    <scope>NUCLEOTIDE SEQUENCE</scope>
    <source>
        <strain evidence="2">JCM 3276</strain>
    </source>
</reference>
<gene>
    <name evidence="2" type="ORF">GCM10010171_49930</name>
</gene>
<reference evidence="2" key="1">
    <citation type="journal article" date="2014" name="Int. J. Syst. Evol. Microbiol.">
        <title>Complete genome sequence of Corynebacterium casei LMG S-19264T (=DSM 44701T), isolated from a smear-ripened cheese.</title>
        <authorList>
            <consortium name="US DOE Joint Genome Institute (JGI-PGF)"/>
            <person name="Walter F."/>
            <person name="Albersmeier A."/>
            <person name="Kalinowski J."/>
            <person name="Ruckert C."/>
        </authorList>
    </citation>
    <scope>NUCLEOTIDE SEQUENCE</scope>
    <source>
        <strain evidence="2">JCM 3276</strain>
    </source>
</reference>
<accession>A0A918LH77</accession>
<evidence type="ECO:0000256" key="1">
    <source>
        <dbReference type="SAM" id="MobiDB-lite"/>
    </source>
</evidence>
<proteinExistence type="predicted"/>
<protein>
    <submittedName>
        <fullName evidence="2">Uncharacterized protein</fullName>
    </submittedName>
</protein>
<evidence type="ECO:0000313" key="2">
    <source>
        <dbReference type="EMBL" id="GGS48833.1"/>
    </source>
</evidence>
<evidence type="ECO:0000313" key="3">
    <source>
        <dbReference type="Proteomes" id="UP000660680"/>
    </source>
</evidence>
<name>A0A918LH77_9PSEU</name>
<sequence length="118" mass="12807">MATPASAAITSSQLLLAEIGGYAPTRCSAYASSTREYSSELLEAVQKARLRPLTVHYTEFSKAFRTGIARALDDDGKLEPTFAKERSRWRWVRRSAAGAPGFPRTSLARGGRSGLRSG</sequence>